<dbReference type="GO" id="GO:0016757">
    <property type="term" value="F:glycosyltransferase activity"/>
    <property type="evidence" value="ECO:0007669"/>
    <property type="project" value="UniProtKB-KW"/>
</dbReference>
<dbReference type="Pfam" id="PF00535">
    <property type="entry name" value="Glycos_transf_2"/>
    <property type="match status" value="1"/>
</dbReference>
<reference evidence="5 6" key="1">
    <citation type="submission" date="2016-10" db="EMBL/GenBank/DDBJ databases">
        <title>Alkaliphiles isolated from bioreactors.</title>
        <authorList>
            <person name="Salah Z."/>
            <person name="Rout S.P."/>
            <person name="Humphreys P.N."/>
        </authorList>
    </citation>
    <scope>NUCLEOTIDE SEQUENCE [LARGE SCALE GENOMIC DNA]</scope>
    <source>
        <strain evidence="5 6">ZS02</strain>
    </source>
</reference>
<keyword evidence="2" id="KW-0328">Glycosyltransferase</keyword>
<comment type="caution">
    <text evidence="5">The sequence shown here is derived from an EMBL/GenBank/DDBJ whole genome shotgun (WGS) entry which is preliminary data.</text>
</comment>
<organism evidence="5 6">
    <name type="scientific">Azonexus hydrophilus</name>
    <dbReference type="NCBI Taxonomy" id="418702"/>
    <lineage>
        <taxon>Bacteria</taxon>
        <taxon>Pseudomonadati</taxon>
        <taxon>Pseudomonadota</taxon>
        <taxon>Betaproteobacteria</taxon>
        <taxon>Rhodocyclales</taxon>
        <taxon>Azonexaceae</taxon>
        <taxon>Azonexus</taxon>
    </lineage>
</organism>
<dbReference type="STRING" id="418702.BJN45_09170"/>
<comment type="similarity">
    <text evidence="1">Belongs to the glycosyltransferase 2 family.</text>
</comment>
<proteinExistence type="inferred from homology"/>
<protein>
    <submittedName>
        <fullName evidence="5">Glycosyltransferase</fullName>
    </submittedName>
</protein>
<keyword evidence="3 5" id="KW-0808">Transferase</keyword>
<dbReference type="PANTHER" id="PTHR43179:SF12">
    <property type="entry name" value="GALACTOFURANOSYLTRANSFERASE GLFT2"/>
    <property type="match status" value="1"/>
</dbReference>
<dbReference type="AlphaFoldDB" id="A0A1R1I4D1"/>
<dbReference type="InterPro" id="IPR029044">
    <property type="entry name" value="Nucleotide-diphossugar_trans"/>
</dbReference>
<evidence type="ECO:0000256" key="1">
    <source>
        <dbReference type="ARBA" id="ARBA00006739"/>
    </source>
</evidence>
<sequence length="256" mass="29003">MTTIDIIILSLASTPALRETTEHGLETLLASEQDNPDIEFRIIVIESNAKAAPYQGANIRTIYPTTPFGYHAYMNIGIAMSSASYVCLCNNDLVFHPGWASALLAAFKNDPALYSASPICSLHHPSVGINPGTGAHYGYRVRMEVAGWCLFFRRDMLDVTGLLDERFKFWFADNDYAMTLEKHGLRHALISNAIVDHVESKTLKSRPRVQQRLLTRRAKIDFQRKWGQIGVLTYFRKLLTFYTKLGLLFIKESLRK</sequence>
<dbReference type="RefSeq" id="WP_076094446.1">
    <property type="nucleotide sequence ID" value="NZ_MTHD01000003.1"/>
</dbReference>
<keyword evidence="6" id="KW-1185">Reference proteome</keyword>
<dbReference type="SUPFAM" id="SSF53448">
    <property type="entry name" value="Nucleotide-diphospho-sugar transferases"/>
    <property type="match status" value="1"/>
</dbReference>
<evidence type="ECO:0000256" key="2">
    <source>
        <dbReference type="ARBA" id="ARBA00022676"/>
    </source>
</evidence>
<evidence type="ECO:0000313" key="5">
    <source>
        <dbReference type="EMBL" id="OMG53601.1"/>
    </source>
</evidence>
<gene>
    <name evidence="5" type="ORF">BJN45_09170</name>
</gene>
<evidence type="ECO:0000259" key="4">
    <source>
        <dbReference type="Pfam" id="PF00535"/>
    </source>
</evidence>
<feature type="domain" description="Glycosyltransferase 2-like" evidence="4">
    <location>
        <begin position="15"/>
        <end position="112"/>
    </location>
</feature>
<dbReference type="InterPro" id="IPR001173">
    <property type="entry name" value="Glyco_trans_2-like"/>
</dbReference>
<dbReference type="EMBL" id="MTHD01000003">
    <property type="protein sequence ID" value="OMG53601.1"/>
    <property type="molecule type" value="Genomic_DNA"/>
</dbReference>
<dbReference type="Proteomes" id="UP000187526">
    <property type="component" value="Unassembled WGS sequence"/>
</dbReference>
<name>A0A1R1I4D1_9RHOO</name>
<accession>A0A1R1I4D1</accession>
<evidence type="ECO:0000313" key="6">
    <source>
        <dbReference type="Proteomes" id="UP000187526"/>
    </source>
</evidence>
<dbReference type="OrthoDB" id="9816564at2"/>
<dbReference type="PANTHER" id="PTHR43179">
    <property type="entry name" value="RHAMNOSYLTRANSFERASE WBBL"/>
    <property type="match status" value="1"/>
</dbReference>
<dbReference type="Gene3D" id="3.90.550.10">
    <property type="entry name" value="Spore Coat Polysaccharide Biosynthesis Protein SpsA, Chain A"/>
    <property type="match status" value="1"/>
</dbReference>
<evidence type="ECO:0000256" key="3">
    <source>
        <dbReference type="ARBA" id="ARBA00022679"/>
    </source>
</evidence>